<dbReference type="SUPFAM" id="SSF50978">
    <property type="entry name" value="WD40 repeat-like"/>
    <property type="match status" value="1"/>
</dbReference>
<keyword evidence="2" id="KW-0677">Repeat</keyword>
<dbReference type="AlphaFoldDB" id="A0A814JI47"/>
<feature type="region of interest" description="Disordered" evidence="5">
    <location>
        <begin position="1"/>
        <end position="22"/>
    </location>
</feature>
<dbReference type="EMBL" id="CAJNOR010000916">
    <property type="protein sequence ID" value="CAF1035846.1"/>
    <property type="molecule type" value="Genomic_DNA"/>
</dbReference>
<keyword evidence="8" id="KW-1185">Reference proteome</keyword>
<accession>A0A814JI47</accession>
<dbReference type="InterPro" id="IPR048720">
    <property type="entry name" value="PROPPIN"/>
</dbReference>
<comment type="caution">
    <text evidence="6">The sequence shown here is derived from an EMBL/GenBank/DDBJ whole genome shotgun (WGS) entry which is preliminary data.</text>
</comment>
<evidence type="ECO:0000313" key="6">
    <source>
        <dbReference type="EMBL" id="CAF1035846.1"/>
    </source>
</evidence>
<evidence type="ECO:0000313" key="8">
    <source>
        <dbReference type="Proteomes" id="UP000663828"/>
    </source>
</evidence>
<dbReference type="Gene3D" id="2.130.10.10">
    <property type="entry name" value="YVTN repeat-like/Quinoprotein amine dehydrogenase"/>
    <property type="match status" value="1"/>
</dbReference>
<evidence type="ECO:0000256" key="4">
    <source>
        <dbReference type="ARBA" id="ARBA00025740"/>
    </source>
</evidence>
<keyword evidence="3" id="KW-0072">Autophagy</keyword>
<dbReference type="PANTHER" id="PTHR11227">
    <property type="entry name" value="WD-REPEAT PROTEIN INTERACTING WITH PHOSPHOINOSIDES WIPI -RELATED"/>
    <property type="match status" value="1"/>
</dbReference>
<protein>
    <recommendedName>
        <fullName evidence="9">WD repeat domain phosphoinositide-interacting protein 2</fullName>
    </recommendedName>
</protein>
<comment type="similarity">
    <text evidence="4">Belongs to the WD repeat PROPPIN family.</text>
</comment>
<sequence>MSFVTDKTPADETNGPGNSATSAHDSVLRLSFNQDCTSLAMGTIKSYFLYTIVQENQIIENRSSEIRPFPNIHQLPYDNVRIIERLYASSLLAVVSDQAPRKLKVCHFKKGTEICSISFPNNIRTVKLNRLKLIVCLDESIYIYNMRDMKVLHMIRDVPLNPDGLCALSSDDKSQYLAYPGSSITGEIQIFDTSNLKPGVTISAHDSPLAAMEFDGNGARIATASNKGTVIRIHSVTDGTRLFEFRRGIRRVATIYCFAFSPDSSFLAASSNTGTIHIFRLVTQKEKPAEAPVSWMGTFSRVLEDVAYYLPKQTSEVLTQERAFATVHHPSSETKTIIAITASTDALKLFVAGYDGIVHTYEVNTRDGGECQLMNQYSLFQISSSDQTNTTTNNFHDGATRKYPPNLLRNETNAVALTNNAHLVDQTFNTAIEQDSFPPLPSPPLGGHDE</sequence>
<evidence type="ECO:0000256" key="3">
    <source>
        <dbReference type="ARBA" id="ARBA00023006"/>
    </source>
</evidence>
<dbReference type="Proteomes" id="UP000663852">
    <property type="component" value="Unassembled WGS sequence"/>
</dbReference>
<reference evidence="6" key="1">
    <citation type="submission" date="2021-02" db="EMBL/GenBank/DDBJ databases">
        <authorList>
            <person name="Nowell W R."/>
        </authorList>
    </citation>
    <scope>NUCLEOTIDE SEQUENCE</scope>
</reference>
<dbReference type="EMBL" id="CAJNOJ010000169">
    <property type="protein sequence ID" value="CAF1235028.1"/>
    <property type="molecule type" value="Genomic_DNA"/>
</dbReference>
<evidence type="ECO:0000256" key="5">
    <source>
        <dbReference type="SAM" id="MobiDB-lite"/>
    </source>
</evidence>
<dbReference type="GO" id="GO:0006914">
    <property type="term" value="P:autophagy"/>
    <property type="evidence" value="ECO:0007669"/>
    <property type="project" value="UniProtKB-KW"/>
</dbReference>
<dbReference type="Proteomes" id="UP000663828">
    <property type="component" value="Unassembled WGS sequence"/>
</dbReference>
<evidence type="ECO:0000313" key="7">
    <source>
        <dbReference type="EMBL" id="CAF1235028.1"/>
    </source>
</evidence>
<organism evidence="6 8">
    <name type="scientific">Adineta ricciae</name>
    <name type="common">Rotifer</name>
    <dbReference type="NCBI Taxonomy" id="249248"/>
    <lineage>
        <taxon>Eukaryota</taxon>
        <taxon>Metazoa</taxon>
        <taxon>Spiralia</taxon>
        <taxon>Gnathifera</taxon>
        <taxon>Rotifera</taxon>
        <taxon>Eurotatoria</taxon>
        <taxon>Bdelloidea</taxon>
        <taxon>Adinetida</taxon>
        <taxon>Adinetidae</taxon>
        <taxon>Adineta</taxon>
    </lineage>
</organism>
<evidence type="ECO:0000256" key="2">
    <source>
        <dbReference type="ARBA" id="ARBA00022737"/>
    </source>
</evidence>
<dbReference type="Pfam" id="PF21032">
    <property type="entry name" value="PROPPIN"/>
    <property type="match status" value="1"/>
</dbReference>
<evidence type="ECO:0000256" key="1">
    <source>
        <dbReference type="ARBA" id="ARBA00022574"/>
    </source>
</evidence>
<dbReference type="InterPro" id="IPR001680">
    <property type="entry name" value="WD40_rpt"/>
</dbReference>
<keyword evidence="1" id="KW-0853">WD repeat</keyword>
<dbReference type="InterPro" id="IPR036322">
    <property type="entry name" value="WD40_repeat_dom_sf"/>
</dbReference>
<dbReference type="GO" id="GO:0005737">
    <property type="term" value="C:cytoplasm"/>
    <property type="evidence" value="ECO:0007669"/>
    <property type="project" value="UniProtKB-ARBA"/>
</dbReference>
<dbReference type="OrthoDB" id="1667587at2759"/>
<dbReference type="InterPro" id="IPR015943">
    <property type="entry name" value="WD40/YVTN_repeat-like_dom_sf"/>
</dbReference>
<name>A0A814JI47_ADIRI</name>
<evidence type="ECO:0008006" key="9">
    <source>
        <dbReference type="Google" id="ProtNLM"/>
    </source>
</evidence>
<proteinExistence type="inferred from homology"/>
<gene>
    <name evidence="7" type="ORF">EDS130_LOCUS27143</name>
    <name evidence="6" type="ORF">XAT740_LOCUS14998</name>
</gene>
<dbReference type="SMART" id="SM00320">
    <property type="entry name" value="WD40"/>
    <property type="match status" value="3"/>
</dbReference>